<dbReference type="AlphaFoldDB" id="A0A0S1SI47"/>
<accession>A0A0S1SLL6</accession>
<accession>A0A0S1SI47</accession>
<proteinExistence type="predicted"/>
<dbReference type="EMBL" id="CP013065">
    <property type="protein sequence ID" value="ALM12859.1"/>
    <property type="molecule type" value="Genomic_DNA"/>
</dbReference>
<accession>A0A0S1SU41</accession>
<evidence type="ECO:0000313" key="1">
    <source>
        <dbReference type="EMBL" id="ALM12859.1"/>
    </source>
</evidence>
<gene>
    <name evidence="1" type="ORF">PeribacterD1_0157</name>
</gene>
<evidence type="ECO:0000313" key="2">
    <source>
        <dbReference type="Proteomes" id="UP000069135"/>
    </source>
</evidence>
<accession>A0A0S1SJY3</accession>
<reference evidence="2" key="1">
    <citation type="submission" date="2015-10" db="EMBL/GenBank/DDBJ databases">
        <title>Analysis of five complete genome sequences for members of the class Peribacteria in the recently recognized Peregrinibacteria bacterial phylum.</title>
        <authorList>
            <person name="Anantharaman K."/>
            <person name="Brown C.T."/>
            <person name="Burstein D."/>
            <person name="Castelle C.J."/>
            <person name="Probst A.J."/>
            <person name="Thomas B.C."/>
            <person name="Williams K.H."/>
            <person name="Banfield J.F."/>
        </authorList>
    </citation>
    <scope>NUCLEOTIDE SEQUENCE [LARGE SCALE GENOMIC DNA]</scope>
</reference>
<protein>
    <submittedName>
        <fullName evidence="1">Uncharacterized protein</fullName>
    </submittedName>
</protein>
<dbReference type="Proteomes" id="UP000069135">
    <property type="component" value="Chromosome"/>
</dbReference>
<accession>A0A0S1SSF3</accession>
<name>A0A0S1SI47_9BACT</name>
<sequence length="45" mass="5380">MNIFLIYMFMKRITFGLLADALDRMRTPSPTDNHIQYCVHYLCLI</sequence>
<dbReference type="KEGG" id="prf:PeribacterA2_0157"/>
<reference evidence="1 2" key="2">
    <citation type="journal article" date="2016" name="PeerJ">
        <title>Analysis of five complete genome sequences for members of the class Peribacteria in the recently recognized Peregrinibacteria bacterial phylum.</title>
        <authorList>
            <person name="Anantharaman K."/>
            <person name="Brown C.T."/>
            <person name="Burstein D."/>
            <person name="Castelle C.J."/>
            <person name="Probst A.J."/>
            <person name="Thomas B.C."/>
            <person name="Williams K.H."/>
            <person name="Banfield J.F."/>
        </authorList>
    </citation>
    <scope>NUCLEOTIDE SEQUENCE [LARGE SCALE GENOMIC DNA]</scope>
    <source>
        <strain evidence="1">RIFOXYD1_FULL_PER-ii_59_16</strain>
    </source>
</reference>
<organism evidence="1 2">
    <name type="scientific">Candidatus Peribacter riflensis</name>
    <dbReference type="NCBI Taxonomy" id="1735162"/>
    <lineage>
        <taxon>Bacteria</taxon>
        <taxon>Candidatus Peregrinibacteriota</taxon>
        <taxon>Candidatus Peribacteria</taxon>
        <taxon>Candidatus Peribacterales</taxon>
        <taxon>Candidatus Peribacteraceae</taxon>
        <taxon>Candidatus Peribacter</taxon>
    </lineage>
</organism>